<proteinExistence type="predicted"/>
<feature type="region of interest" description="Disordered" evidence="1">
    <location>
        <begin position="23"/>
        <end position="69"/>
    </location>
</feature>
<sequence>MPWGDLLAERPRLAAVPLRLGAGRQPAAAAARGRAARGRAARGRGAQRRPAAAERAEAGGDPPPQRRLRTPVLGEYAADVVARALADEAFPETPSLLLPLLQSWLEAARKDDCQVDDATLRLLTSRLDPSVPALVISLGELSSTFGIDYHEAKNRVMDAACVAILADRDQRRALELALTSVERGGAVEIEPMRYAEVLMHDESPHTRFNDFFKSGGRHRMVEALALAHPEAVDGGDVAIQALPRKLAALCSSETGPMKLLQIGSEYSMLLRVKDAAQGTSWCMITGEQPNHLQLIDRCTGENCRQCLHNVEGASLRRLGFEQRSRSACLDRAPTNAKTERGVRTKDAPLDQHLNLDCGARVAMTIKTHLFSAIRPTIVGMKRAAASLRVLGSMMSFRRIFKVVVKPLISIKFGECPADATLYRMRCIGLFTTSLQCSVPKLVARHMFPNGEWRDRRRVPVYLPGVEADYTPLQLDRHRDLVVEGLRHAFCSWAPDNFAEHHWTGHTECTCAFGMLDACNGILAHVYEAWASRKGTRRRRLAAAGGGPAGAVPLAGAAAHAGGEGGELVPYVPGVAAGLPGSPRTAAAAAEEQNSVDRAMALEWIQSETLFDVMLMRLALTALVPLDHVGLAMAGEAWENEQRHKVSQALPEGVPMEEAMSRRQFRITVAARGEAEASAFNKLRYLFEEDEFWTIVPRKYYTEASISKELWASPNRSLDVQLFRLIHEPQRLAEVRAGRLRDYCMYGTFGRAFLDDNVGCDDDREIRVRLAFLATSIRTSMAPVEAGWACVRRLCKKLGCQTHQQELGYISVLWVLSRFRARAENDLTLQEKFRLSDHMAYQRDGSDAADDDGAEGEFIYGWCGAWGAFVAESDVGLFRDFRDLGRRYRDVKANDPARCAALVAAGEAGADRRRAGERPFGPTARDTQRAEHRARQEARAKELADRRDARGIDAEGGMMESLAGAIVDGGASFEAPLQLARTDAAWFGRAKAEEKRQLKAASDMRQKLIDGKLFMAIPRLRAAPAAGTPLNFEAAGVVVECHHLAVRYLNPFRPTCMTMHRQRWGGPVVRLKAALEWQTLHRLSDRVDLRGGPLLHGQRLELREGGGPRGLFRPTDFAAFVHRGEGGAETWFRLWPPQTAADDAGQDSEGHESGHGDEEHRGQPTFDVSVVWVLLQSGLLAFVARSPR</sequence>
<keyword evidence="3" id="KW-1185">Reference proteome</keyword>
<feature type="compositionally biased region" description="Low complexity" evidence="1">
    <location>
        <begin position="23"/>
        <end position="33"/>
    </location>
</feature>
<feature type="region of interest" description="Disordered" evidence="1">
    <location>
        <begin position="909"/>
        <end position="946"/>
    </location>
</feature>
<feature type="compositionally biased region" description="Basic and acidic residues" evidence="1">
    <location>
        <begin position="1147"/>
        <end position="1161"/>
    </location>
</feature>
<feature type="region of interest" description="Disordered" evidence="1">
    <location>
        <begin position="1138"/>
        <end position="1161"/>
    </location>
</feature>
<name>A0ABN9ULE7_9DINO</name>
<feature type="compositionally biased region" description="Basic and acidic residues" evidence="1">
    <location>
        <begin position="925"/>
        <end position="946"/>
    </location>
</feature>
<feature type="compositionally biased region" description="Basic residues" evidence="1">
    <location>
        <begin position="34"/>
        <end position="47"/>
    </location>
</feature>
<dbReference type="EMBL" id="CAUYUJ010015860">
    <property type="protein sequence ID" value="CAK0859016.1"/>
    <property type="molecule type" value="Genomic_DNA"/>
</dbReference>
<evidence type="ECO:0008006" key="4">
    <source>
        <dbReference type="Google" id="ProtNLM"/>
    </source>
</evidence>
<evidence type="ECO:0000313" key="2">
    <source>
        <dbReference type="EMBL" id="CAK0859016.1"/>
    </source>
</evidence>
<evidence type="ECO:0000313" key="3">
    <source>
        <dbReference type="Proteomes" id="UP001189429"/>
    </source>
</evidence>
<organism evidence="2 3">
    <name type="scientific">Prorocentrum cordatum</name>
    <dbReference type="NCBI Taxonomy" id="2364126"/>
    <lineage>
        <taxon>Eukaryota</taxon>
        <taxon>Sar</taxon>
        <taxon>Alveolata</taxon>
        <taxon>Dinophyceae</taxon>
        <taxon>Prorocentrales</taxon>
        <taxon>Prorocentraceae</taxon>
        <taxon>Prorocentrum</taxon>
    </lineage>
</organism>
<comment type="caution">
    <text evidence="2">The sequence shown here is derived from an EMBL/GenBank/DDBJ whole genome shotgun (WGS) entry which is preliminary data.</text>
</comment>
<evidence type="ECO:0000256" key="1">
    <source>
        <dbReference type="SAM" id="MobiDB-lite"/>
    </source>
</evidence>
<gene>
    <name evidence="2" type="ORF">PCOR1329_LOCUS48527</name>
</gene>
<reference evidence="2" key="1">
    <citation type="submission" date="2023-10" db="EMBL/GenBank/DDBJ databases">
        <authorList>
            <person name="Chen Y."/>
            <person name="Shah S."/>
            <person name="Dougan E. K."/>
            <person name="Thang M."/>
            <person name="Chan C."/>
        </authorList>
    </citation>
    <scope>NUCLEOTIDE SEQUENCE [LARGE SCALE GENOMIC DNA]</scope>
</reference>
<dbReference type="Proteomes" id="UP001189429">
    <property type="component" value="Unassembled WGS sequence"/>
</dbReference>
<protein>
    <recommendedName>
        <fullName evidence="4">RNA-directed RNA polymerase</fullName>
    </recommendedName>
</protein>
<accession>A0ABN9ULE7</accession>